<dbReference type="Proteomes" id="UP000315647">
    <property type="component" value="Chromosome"/>
</dbReference>
<protein>
    <submittedName>
        <fullName evidence="1">Uncharacterized protein</fullName>
    </submittedName>
</protein>
<dbReference type="AlphaFoldDB" id="A0A517QC11"/>
<evidence type="ECO:0000313" key="2">
    <source>
        <dbReference type="Proteomes" id="UP000315647"/>
    </source>
</evidence>
<reference evidence="1 2" key="1">
    <citation type="submission" date="2019-03" db="EMBL/GenBank/DDBJ databases">
        <title>Deep-cultivation of Planctomycetes and their phenomic and genomic characterization uncovers novel biology.</title>
        <authorList>
            <person name="Wiegand S."/>
            <person name="Jogler M."/>
            <person name="Boedeker C."/>
            <person name="Pinto D."/>
            <person name="Vollmers J."/>
            <person name="Rivas-Marin E."/>
            <person name="Kohn T."/>
            <person name="Peeters S.H."/>
            <person name="Heuer A."/>
            <person name="Rast P."/>
            <person name="Oberbeckmann S."/>
            <person name="Bunk B."/>
            <person name="Jeske O."/>
            <person name="Meyerdierks A."/>
            <person name="Storesund J.E."/>
            <person name="Kallscheuer N."/>
            <person name="Luecker S."/>
            <person name="Lage O.M."/>
            <person name="Pohl T."/>
            <person name="Merkel B.J."/>
            <person name="Hornburger P."/>
            <person name="Mueller R.-W."/>
            <person name="Bruemmer F."/>
            <person name="Labrenz M."/>
            <person name="Spormann A.M."/>
            <person name="Op den Camp H."/>
            <person name="Overmann J."/>
            <person name="Amann R."/>
            <person name="Jetten M.S.M."/>
            <person name="Mascher T."/>
            <person name="Medema M.H."/>
            <person name="Devos D.P."/>
            <person name="Kaster A.-K."/>
            <person name="Ovreas L."/>
            <person name="Rohde M."/>
            <person name="Galperin M.Y."/>
            <person name="Jogler C."/>
        </authorList>
    </citation>
    <scope>NUCLEOTIDE SEQUENCE [LARGE SCALE GENOMIC DNA]</scope>
    <source>
        <strain evidence="1 2">Enr10</strain>
    </source>
</reference>
<keyword evidence="2" id="KW-1185">Reference proteome</keyword>
<organism evidence="1 2">
    <name type="scientific">Gimesia panareensis</name>
    <dbReference type="NCBI Taxonomy" id="2527978"/>
    <lineage>
        <taxon>Bacteria</taxon>
        <taxon>Pseudomonadati</taxon>
        <taxon>Planctomycetota</taxon>
        <taxon>Planctomycetia</taxon>
        <taxon>Planctomycetales</taxon>
        <taxon>Planctomycetaceae</taxon>
        <taxon>Gimesia</taxon>
    </lineage>
</organism>
<sequence length="107" mass="12705">MKFPLHKFEIETESDKELGRHVTREIHSLPMSVKQEYSDAERFAFQLILEEYVVGLLKELKSASLHTRHWMTTGYRLVVIFERRQITISFNGQEKVLRYPEAEHPDS</sequence>
<gene>
    <name evidence="1" type="ORF">Enr10x_45170</name>
</gene>
<accession>A0A517QC11</accession>
<proteinExistence type="predicted"/>
<dbReference type="EMBL" id="CP037421">
    <property type="protein sequence ID" value="QDT29168.1"/>
    <property type="molecule type" value="Genomic_DNA"/>
</dbReference>
<name>A0A517QC11_9PLAN</name>
<evidence type="ECO:0000313" key="1">
    <source>
        <dbReference type="EMBL" id="QDT29168.1"/>
    </source>
</evidence>